<evidence type="ECO:0000256" key="2">
    <source>
        <dbReference type="ARBA" id="ARBA00022679"/>
    </source>
</evidence>
<dbReference type="Proteomes" id="UP000285112">
    <property type="component" value="Unassembled WGS sequence"/>
</dbReference>
<reference evidence="5 6" key="1">
    <citation type="submission" date="2018-09" db="EMBL/GenBank/DDBJ databases">
        <title>YIM PH 21725 draft genome.</title>
        <authorList>
            <person name="Miao C."/>
        </authorList>
    </citation>
    <scope>NUCLEOTIDE SEQUENCE [LARGE SCALE GENOMIC DNA]</scope>
    <source>
        <strain evidence="6">YIM PH21725</strain>
    </source>
</reference>
<comment type="similarity">
    <text evidence="1 3">Belongs to the thiolase-like superfamily. Beta-ketoacyl-ACP synthases family.</text>
</comment>
<dbReference type="EMBL" id="QZFV01000153">
    <property type="protein sequence ID" value="RJQ75862.1"/>
    <property type="molecule type" value="Genomic_DNA"/>
</dbReference>
<dbReference type="AlphaFoldDB" id="A0A419HJ89"/>
<dbReference type="Pfam" id="PF02801">
    <property type="entry name" value="Ketoacyl-synt_C"/>
    <property type="match status" value="1"/>
</dbReference>
<dbReference type="InterPro" id="IPR014030">
    <property type="entry name" value="Ketoacyl_synth_N"/>
</dbReference>
<name>A0A419HJ89_9PSEU</name>
<organism evidence="5 6">
    <name type="scientific">Amycolatopsis panacis</name>
    <dbReference type="NCBI Taxonomy" id="2340917"/>
    <lineage>
        <taxon>Bacteria</taxon>
        <taxon>Bacillati</taxon>
        <taxon>Actinomycetota</taxon>
        <taxon>Actinomycetes</taxon>
        <taxon>Pseudonocardiales</taxon>
        <taxon>Pseudonocardiaceae</taxon>
        <taxon>Amycolatopsis</taxon>
    </lineage>
</organism>
<dbReference type="GO" id="GO:0006633">
    <property type="term" value="P:fatty acid biosynthetic process"/>
    <property type="evidence" value="ECO:0007669"/>
    <property type="project" value="TreeGrafter"/>
</dbReference>
<dbReference type="RefSeq" id="WP_120026899.1">
    <property type="nucleotide sequence ID" value="NZ_QZFV01000153.1"/>
</dbReference>
<dbReference type="PROSITE" id="PS52004">
    <property type="entry name" value="KS3_2"/>
    <property type="match status" value="1"/>
</dbReference>
<dbReference type="SUPFAM" id="SSF53901">
    <property type="entry name" value="Thiolase-like"/>
    <property type="match status" value="2"/>
</dbReference>
<dbReference type="Gene3D" id="3.40.47.10">
    <property type="match status" value="1"/>
</dbReference>
<keyword evidence="2 3" id="KW-0808">Transferase</keyword>
<dbReference type="GO" id="GO:0005829">
    <property type="term" value="C:cytosol"/>
    <property type="evidence" value="ECO:0007669"/>
    <property type="project" value="TreeGrafter"/>
</dbReference>
<dbReference type="PANTHER" id="PTHR11712:SF336">
    <property type="entry name" value="3-OXOACYL-[ACYL-CARRIER-PROTEIN] SYNTHASE, MITOCHONDRIAL"/>
    <property type="match status" value="1"/>
</dbReference>
<evidence type="ECO:0000313" key="5">
    <source>
        <dbReference type="EMBL" id="RJQ75862.1"/>
    </source>
</evidence>
<evidence type="ECO:0000256" key="1">
    <source>
        <dbReference type="ARBA" id="ARBA00008467"/>
    </source>
</evidence>
<evidence type="ECO:0000313" key="6">
    <source>
        <dbReference type="Proteomes" id="UP000285112"/>
    </source>
</evidence>
<dbReference type="InterPro" id="IPR000794">
    <property type="entry name" value="Beta-ketoacyl_synthase"/>
</dbReference>
<keyword evidence="6" id="KW-1185">Reference proteome</keyword>
<feature type="domain" description="Ketosynthase family 3 (KS3)" evidence="4">
    <location>
        <begin position="1"/>
        <end position="378"/>
    </location>
</feature>
<evidence type="ECO:0000256" key="3">
    <source>
        <dbReference type="RuleBase" id="RU003694"/>
    </source>
</evidence>
<dbReference type="InterPro" id="IPR016039">
    <property type="entry name" value="Thiolase-like"/>
</dbReference>
<dbReference type="Pfam" id="PF00109">
    <property type="entry name" value="ketoacyl-synt"/>
    <property type="match status" value="1"/>
</dbReference>
<dbReference type="GO" id="GO:0004315">
    <property type="term" value="F:3-oxoacyl-[acyl-carrier-protein] synthase activity"/>
    <property type="evidence" value="ECO:0007669"/>
    <property type="project" value="TreeGrafter"/>
</dbReference>
<dbReference type="PANTHER" id="PTHR11712">
    <property type="entry name" value="POLYKETIDE SYNTHASE-RELATED"/>
    <property type="match status" value="1"/>
</dbReference>
<dbReference type="SMART" id="SM00825">
    <property type="entry name" value="PKS_KS"/>
    <property type="match status" value="1"/>
</dbReference>
<dbReference type="OrthoDB" id="9808669at2"/>
<proteinExistence type="inferred from homology"/>
<dbReference type="InterPro" id="IPR020841">
    <property type="entry name" value="PKS_Beta-ketoAc_synthase_dom"/>
</dbReference>
<comment type="caution">
    <text evidence="5">The sequence shown here is derived from an EMBL/GenBank/DDBJ whole genome shotgun (WGS) entry which is preliminary data.</text>
</comment>
<evidence type="ECO:0000259" key="4">
    <source>
        <dbReference type="PROSITE" id="PS52004"/>
    </source>
</evidence>
<accession>A0A419HJ89</accession>
<gene>
    <name evidence="5" type="ORF">D5S19_31035</name>
</gene>
<sequence>MNAAGGRPIIGTGAVAAIGGSPAEIFESLCAGKSGLAPMRGFDRSFYTGDRLFEIDNRDGGDVPGRATAFLLDAITQALAEAGMDEQLGDIPVLVGTGLRELRSVELWARDGVPMSPGRLHFGTALRERFGATNTHTFSNACSASIYALALGTDLLASGAAETVVVAGVDAITESMVGMADRLQSVAPDTVRPFDRNRRGTVLGEGASAIVLRRNENPGERCLGRVRGVAVNCDAHHATAPAPANIATAIREAHERAGTAPEDIDLVMLHGTGTHANDAAEAEAMRTVFGAAPEKTLMTAMKSMTGHTSGASGVHSLIVALRAMTQSVVPPTIGLDDPIDDAAGFRVVRNSPEAANLALAQVNAFGFGGINAVAIVAAQR</sequence>
<protein>
    <submittedName>
        <fullName evidence="5">3-oxoacyl-ACP synthase</fullName>
    </submittedName>
</protein>
<dbReference type="InterPro" id="IPR014031">
    <property type="entry name" value="Ketoacyl_synth_C"/>
</dbReference>